<dbReference type="SUPFAM" id="SSF54631">
    <property type="entry name" value="CBS-domain pair"/>
    <property type="match status" value="1"/>
</dbReference>
<evidence type="ECO:0000256" key="1">
    <source>
        <dbReference type="ARBA" id="ARBA00023122"/>
    </source>
</evidence>
<comment type="caution">
    <text evidence="4">The sequence shown here is derived from an EMBL/GenBank/DDBJ whole genome shotgun (WGS) entry which is preliminary data.</text>
</comment>
<dbReference type="CDD" id="cd05401">
    <property type="entry name" value="NT_GlnE_GlnD_like"/>
    <property type="match status" value="1"/>
</dbReference>
<feature type="domain" description="CBS" evidence="3">
    <location>
        <begin position="15"/>
        <end position="73"/>
    </location>
</feature>
<dbReference type="Pfam" id="PF03445">
    <property type="entry name" value="DUF294"/>
    <property type="match status" value="1"/>
</dbReference>
<evidence type="ECO:0000256" key="2">
    <source>
        <dbReference type="PROSITE-ProRule" id="PRU00703"/>
    </source>
</evidence>
<evidence type="ECO:0000313" key="4">
    <source>
        <dbReference type="EMBL" id="GFP20190.1"/>
    </source>
</evidence>
<evidence type="ECO:0000313" key="5">
    <source>
        <dbReference type="Proteomes" id="UP000574717"/>
    </source>
</evidence>
<dbReference type="InterPro" id="IPR000644">
    <property type="entry name" value="CBS_dom"/>
</dbReference>
<protein>
    <submittedName>
        <fullName evidence="4">CBS domain-containing protein</fullName>
    </submittedName>
</protein>
<dbReference type="SMART" id="SM00116">
    <property type="entry name" value="CBS"/>
    <property type="match status" value="2"/>
</dbReference>
<dbReference type="Proteomes" id="UP000574717">
    <property type="component" value="Unassembled WGS sequence"/>
</dbReference>
<sequence length="294" mass="32682">MTLDQPMRSRVASLMSAPLVTCRLQDQISLLAKQITTHTVSSLVVLDELEQPRGIVTERDLIGKVLAQDLCQEGLTAGDIMAKNLLTVTPEAFYYEALLLMVKHKVKHLIVVHNHNLAGLITIRDLIISRSTGALAIVSSIEKQDTVDGLVKASEEIEQILQALVEERAYSKEILQSITEFFDRLTQKVIQVCEQEMLTGGHGPPPVAYSWITMVSSGRQEQFVKTDQDNGIIYDNVPPDKEEAVASYFQLLAEKVVEGLSRCSFAKCKGNVMASNPLWCRSFNGWPEAINAWI</sequence>
<name>A0A6V8NLK9_9ACTN</name>
<evidence type="ECO:0000259" key="3">
    <source>
        <dbReference type="PROSITE" id="PS51371"/>
    </source>
</evidence>
<dbReference type="InterPro" id="IPR005105">
    <property type="entry name" value="GlnD_Uridyltrans_N"/>
</dbReference>
<dbReference type="RefSeq" id="WP_176237236.1">
    <property type="nucleotide sequence ID" value="NZ_BLRU01000288.1"/>
</dbReference>
<dbReference type="GO" id="GO:0008773">
    <property type="term" value="F:[protein-PII] uridylyltransferase activity"/>
    <property type="evidence" value="ECO:0007669"/>
    <property type="project" value="InterPro"/>
</dbReference>
<accession>A0A6V8NLK9</accession>
<proteinExistence type="predicted"/>
<dbReference type="InterPro" id="IPR046342">
    <property type="entry name" value="CBS_dom_sf"/>
</dbReference>
<dbReference type="Pfam" id="PF00571">
    <property type="entry name" value="CBS"/>
    <property type="match status" value="2"/>
</dbReference>
<dbReference type="AlphaFoldDB" id="A0A6V8NLK9"/>
<dbReference type="EMBL" id="BLRU01000288">
    <property type="protein sequence ID" value="GFP20190.1"/>
    <property type="molecule type" value="Genomic_DNA"/>
</dbReference>
<dbReference type="PROSITE" id="PS51371">
    <property type="entry name" value="CBS"/>
    <property type="match status" value="2"/>
</dbReference>
<feature type="non-terminal residue" evidence="4">
    <location>
        <position position="294"/>
    </location>
</feature>
<gene>
    <name evidence="4" type="ORF">HKBW3S03_01691</name>
</gene>
<organism evidence="4 5">
    <name type="scientific">Candidatus Hakubella thermalkaliphila</name>
    <dbReference type="NCBI Taxonomy" id="2754717"/>
    <lineage>
        <taxon>Bacteria</taxon>
        <taxon>Bacillati</taxon>
        <taxon>Actinomycetota</taxon>
        <taxon>Actinomycetota incertae sedis</taxon>
        <taxon>Candidatus Hakubellales</taxon>
        <taxon>Candidatus Hakubellaceae</taxon>
        <taxon>Candidatus Hakubella</taxon>
    </lineage>
</organism>
<feature type="domain" description="CBS" evidence="3">
    <location>
        <begin position="81"/>
        <end position="137"/>
    </location>
</feature>
<keyword evidence="1 2" id="KW-0129">CBS domain</keyword>
<reference evidence="4 5" key="1">
    <citation type="journal article" date="2020" name="Front. Microbiol.">
        <title>Single-cell genomics of novel Actinobacteria with the Wood-Ljungdahl pathway discovered in a serpentinizing system.</title>
        <authorList>
            <person name="Merino N."/>
            <person name="Kawai M."/>
            <person name="Boyd E.S."/>
            <person name="Colman D.R."/>
            <person name="McGlynn S.E."/>
            <person name="Nealson K.H."/>
            <person name="Kurokawa K."/>
            <person name="Hongoh Y."/>
        </authorList>
    </citation>
    <scope>NUCLEOTIDE SEQUENCE [LARGE SCALE GENOMIC DNA]</scope>
    <source>
        <strain evidence="4 5">S03</strain>
    </source>
</reference>
<dbReference type="InterPro" id="IPR051257">
    <property type="entry name" value="Diverse_CBS-Domain"/>
</dbReference>
<dbReference type="PANTHER" id="PTHR43080">
    <property type="entry name" value="CBS DOMAIN-CONTAINING PROTEIN CBSX3, MITOCHONDRIAL"/>
    <property type="match status" value="1"/>
</dbReference>
<dbReference type="Gene3D" id="3.10.580.10">
    <property type="entry name" value="CBS-domain"/>
    <property type="match status" value="1"/>
</dbReference>
<dbReference type="PANTHER" id="PTHR43080:SF2">
    <property type="entry name" value="CBS DOMAIN-CONTAINING PROTEIN"/>
    <property type="match status" value="1"/>
</dbReference>